<organism evidence="6 7">
    <name type="scientific">Marinovum algicola</name>
    <dbReference type="NCBI Taxonomy" id="42444"/>
    <lineage>
        <taxon>Bacteria</taxon>
        <taxon>Pseudomonadati</taxon>
        <taxon>Pseudomonadota</taxon>
        <taxon>Alphaproteobacteria</taxon>
        <taxon>Rhodobacterales</taxon>
        <taxon>Roseobacteraceae</taxon>
        <taxon>Marinovum</taxon>
    </lineage>
</organism>
<dbReference type="InterPro" id="IPR045540">
    <property type="entry name" value="YegS/DAGK_C"/>
</dbReference>
<dbReference type="Gene3D" id="2.60.200.40">
    <property type="match status" value="1"/>
</dbReference>
<dbReference type="GO" id="GO:0005524">
    <property type="term" value="F:ATP binding"/>
    <property type="evidence" value="ECO:0007669"/>
    <property type="project" value="UniProtKB-KW"/>
</dbReference>
<evidence type="ECO:0000313" key="6">
    <source>
        <dbReference type="EMBL" id="SEJ56987.1"/>
    </source>
</evidence>
<dbReference type="GeneID" id="80818602"/>
<protein>
    <submittedName>
        <fullName evidence="6">Diacylglycerol kinase family enzyme</fullName>
    </submittedName>
</protein>
<dbReference type="InterPro" id="IPR016064">
    <property type="entry name" value="NAD/diacylglycerol_kinase_sf"/>
</dbReference>
<feature type="domain" description="DAGKc" evidence="5">
    <location>
        <begin position="1"/>
        <end position="125"/>
    </location>
</feature>
<evidence type="ECO:0000259" key="5">
    <source>
        <dbReference type="PROSITE" id="PS50146"/>
    </source>
</evidence>
<dbReference type="SMART" id="SM00046">
    <property type="entry name" value="DAGKc"/>
    <property type="match status" value="1"/>
</dbReference>
<evidence type="ECO:0000256" key="2">
    <source>
        <dbReference type="ARBA" id="ARBA00022741"/>
    </source>
</evidence>
<dbReference type="AlphaFoldDB" id="A0A975ZNM4"/>
<dbReference type="InterPro" id="IPR001206">
    <property type="entry name" value="Diacylglycerol_kinase_cat_dom"/>
</dbReference>
<dbReference type="InterPro" id="IPR050187">
    <property type="entry name" value="Lipid_Phosphate_FormReg"/>
</dbReference>
<dbReference type="PROSITE" id="PS50146">
    <property type="entry name" value="DAGK"/>
    <property type="match status" value="1"/>
</dbReference>
<comment type="caution">
    <text evidence="6">The sequence shown here is derived from an EMBL/GenBank/DDBJ whole genome shotgun (WGS) entry which is preliminary data.</text>
</comment>
<name>A0A975ZNM4_9RHOB</name>
<reference evidence="6 7" key="1">
    <citation type="submission" date="2016-10" db="EMBL/GenBank/DDBJ databases">
        <authorList>
            <person name="Varghese N."/>
            <person name="Submissions S."/>
        </authorList>
    </citation>
    <scope>NUCLEOTIDE SEQUENCE [LARGE SCALE GENOMIC DNA]</scope>
    <source>
        <strain evidence="6 7">FF3</strain>
    </source>
</reference>
<evidence type="ECO:0000313" key="7">
    <source>
        <dbReference type="Proteomes" id="UP000182932"/>
    </source>
</evidence>
<dbReference type="EMBL" id="FNYY01000007">
    <property type="protein sequence ID" value="SEJ56987.1"/>
    <property type="molecule type" value="Genomic_DNA"/>
</dbReference>
<dbReference type="Gene3D" id="3.40.50.10330">
    <property type="entry name" value="Probable inorganic polyphosphate/atp-NAD kinase, domain 1"/>
    <property type="match status" value="1"/>
</dbReference>
<dbReference type="PANTHER" id="PTHR12358:SF54">
    <property type="entry name" value="SPHINGOSINE KINASE RELATED PROTEIN"/>
    <property type="match status" value="1"/>
</dbReference>
<accession>A0A975ZNM4</accession>
<dbReference type="InterPro" id="IPR017438">
    <property type="entry name" value="ATP-NAD_kinase_N"/>
</dbReference>
<keyword evidence="7" id="KW-1185">Reference proteome</keyword>
<dbReference type="Proteomes" id="UP000182932">
    <property type="component" value="Unassembled WGS sequence"/>
</dbReference>
<keyword evidence="3 6" id="KW-0418">Kinase</keyword>
<proteinExistence type="predicted"/>
<dbReference type="Pfam" id="PF19279">
    <property type="entry name" value="YegS_C"/>
    <property type="match status" value="1"/>
</dbReference>
<keyword evidence="4" id="KW-0067">ATP-binding</keyword>
<dbReference type="Pfam" id="PF00781">
    <property type="entry name" value="DAGK_cat"/>
    <property type="match status" value="1"/>
</dbReference>
<dbReference type="GO" id="GO:0016301">
    <property type="term" value="F:kinase activity"/>
    <property type="evidence" value="ECO:0007669"/>
    <property type="project" value="UniProtKB-KW"/>
</dbReference>
<gene>
    <name evidence="6" type="ORF">SAMN04487940_107123</name>
</gene>
<evidence type="ECO:0000256" key="1">
    <source>
        <dbReference type="ARBA" id="ARBA00022679"/>
    </source>
</evidence>
<dbReference type="PANTHER" id="PTHR12358">
    <property type="entry name" value="SPHINGOSINE KINASE"/>
    <property type="match status" value="1"/>
</dbReference>
<dbReference type="SUPFAM" id="SSF111331">
    <property type="entry name" value="NAD kinase/diacylglycerol kinase-like"/>
    <property type="match status" value="1"/>
</dbReference>
<evidence type="ECO:0000256" key="3">
    <source>
        <dbReference type="ARBA" id="ARBA00022777"/>
    </source>
</evidence>
<sequence>MRACIILNPASGRGDHRGDAIRAAAAKFPGVEIREVPSPSKLGDTVDTALAEGCDPIIAAGGDGTIGALAAALAGTDVALGILPMGTFNYFARSLGLPEDPEQALTAALEGDTRAVSVGEVNGRVFLNNASLGAYASVLSVRESIYKNWGRSRLAAYWSVIVAMTTIYKSLKMTITVDGKTHRVKSPMAFVAISAYQLEQFDLDGADAVSDGKLALLVARDVGRLHLLWRAVRIFFRGARSGTDYVLLTGEDITIETKRSKRLIAHDGEKERMPGPYRFHLRKDALTVRVPRPTDGVR</sequence>
<evidence type="ECO:0000256" key="4">
    <source>
        <dbReference type="ARBA" id="ARBA00022840"/>
    </source>
</evidence>
<keyword evidence="1" id="KW-0808">Transferase</keyword>
<dbReference type="RefSeq" id="WP_074836700.1">
    <property type="nucleotide sequence ID" value="NZ_CATLQZ010000003.1"/>
</dbReference>
<keyword evidence="2" id="KW-0547">Nucleotide-binding</keyword>